<dbReference type="InterPro" id="IPR003945">
    <property type="entry name" value="NU5C-like"/>
</dbReference>
<dbReference type="PANTHER" id="PTHR42829">
    <property type="entry name" value="NADH-UBIQUINONE OXIDOREDUCTASE CHAIN 5"/>
    <property type="match status" value="1"/>
</dbReference>
<dbReference type="InterPro" id="IPR001516">
    <property type="entry name" value="Proton_antipo_N"/>
</dbReference>
<keyword evidence="7" id="KW-0999">Mitochondrion inner membrane</keyword>
<reference evidence="22" key="1">
    <citation type="journal article" date="2018" name="PLoS ONE">
        <title>Mitochondrial genome annotation and phylogenetic placement of Oreochromis andersonii and O. macrochir among the cichlids of southern Africa.</title>
        <authorList>
            <person name="Bbole I."/>
            <person name="Zhao J.L."/>
            <person name="Tang S.J."/>
            <person name="Katongo C."/>
        </authorList>
    </citation>
    <scope>NUCLEOTIDE SEQUENCE</scope>
</reference>
<geneLocation type="mitochondrion" evidence="22"/>
<dbReference type="InterPro" id="IPR018393">
    <property type="entry name" value="NADHpl_OxRdtase_5_subgr"/>
</dbReference>
<dbReference type="GO" id="GO:0042773">
    <property type="term" value="P:ATP synthesis coupled electron transport"/>
    <property type="evidence" value="ECO:0007669"/>
    <property type="project" value="InterPro"/>
</dbReference>
<keyword evidence="14 16" id="KW-0472">Membrane</keyword>
<feature type="domain" description="NADH-Ubiquinone oxidoreductase (complex I) chain 5 N-terminal" evidence="20">
    <location>
        <begin position="73"/>
        <end position="123"/>
    </location>
</feature>
<comment type="function">
    <text evidence="16">Core subunit of the mitochondrial membrane respiratory chain NADH dehydrogenase (Complex I) which catalyzes electron transfer from NADH through the respiratory chain, using ubiquinone as an electron acceptor. Essential for the catalytic activity and assembly of complex I.</text>
</comment>
<dbReference type="GO" id="GO:0003954">
    <property type="term" value="F:NADH dehydrogenase activity"/>
    <property type="evidence" value="ECO:0007669"/>
    <property type="project" value="TreeGrafter"/>
</dbReference>
<dbReference type="Pfam" id="PF00662">
    <property type="entry name" value="Proton_antipo_N"/>
    <property type="match status" value="1"/>
</dbReference>
<dbReference type="Pfam" id="PF00361">
    <property type="entry name" value="Proton_antipo_M"/>
    <property type="match status" value="1"/>
</dbReference>
<feature type="domain" description="NADH dehydrogenase subunit 5 C-terminal" evidence="21">
    <location>
        <begin position="428"/>
        <end position="601"/>
    </location>
</feature>
<evidence type="ECO:0000256" key="1">
    <source>
        <dbReference type="ARBA" id="ARBA00004448"/>
    </source>
</evidence>
<feature type="transmembrane region" description="Helical" evidence="16">
    <location>
        <begin position="374"/>
        <end position="393"/>
    </location>
</feature>
<evidence type="ECO:0000256" key="16">
    <source>
        <dbReference type="RuleBase" id="RU003404"/>
    </source>
</evidence>
<protein>
    <recommendedName>
        <fullName evidence="3 16">NADH-ubiquinone oxidoreductase chain 5</fullName>
        <ecNumber evidence="2 16">7.1.1.2</ecNumber>
    </recommendedName>
</protein>
<name>A0A343TEI7_9CICH</name>
<dbReference type="GO" id="GO:0015990">
    <property type="term" value="P:electron transport coupled proton transport"/>
    <property type="evidence" value="ECO:0007669"/>
    <property type="project" value="TreeGrafter"/>
</dbReference>
<keyword evidence="12 16" id="KW-0830">Ubiquinone</keyword>
<evidence type="ECO:0000259" key="20">
    <source>
        <dbReference type="Pfam" id="PF00662"/>
    </source>
</evidence>
<dbReference type="AlphaFoldDB" id="A0A343TEI7"/>
<dbReference type="GO" id="GO:0005743">
    <property type="term" value="C:mitochondrial inner membrane"/>
    <property type="evidence" value="ECO:0007669"/>
    <property type="project" value="UniProtKB-SubCell"/>
</dbReference>
<dbReference type="InterPro" id="IPR010934">
    <property type="entry name" value="NADH_DH_su5_C"/>
</dbReference>
<feature type="transmembrane region" description="Helical" evidence="16">
    <location>
        <begin position="331"/>
        <end position="353"/>
    </location>
</feature>
<feature type="region of interest" description="Disordered" evidence="17">
    <location>
        <begin position="625"/>
        <end position="766"/>
    </location>
</feature>
<dbReference type="EC" id="7.1.1.2" evidence="2 16"/>
<evidence type="ECO:0000256" key="18">
    <source>
        <dbReference type="SAM" id="SignalP"/>
    </source>
</evidence>
<keyword evidence="5" id="KW-0679">Respiratory chain</keyword>
<keyword evidence="10 16" id="KW-1133">Transmembrane helix</keyword>
<feature type="transmembrane region" description="Helical" evidence="16">
    <location>
        <begin position="460"/>
        <end position="478"/>
    </location>
</feature>
<keyword evidence="18" id="KW-0732">Signal</keyword>
<evidence type="ECO:0000256" key="4">
    <source>
        <dbReference type="ARBA" id="ARBA00022448"/>
    </source>
</evidence>
<evidence type="ECO:0000256" key="9">
    <source>
        <dbReference type="ARBA" id="ARBA00022982"/>
    </source>
</evidence>
<evidence type="ECO:0000259" key="21">
    <source>
        <dbReference type="Pfam" id="PF06455"/>
    </source>
</evidence>
<feature type="signal peptide" evidence="18">
    <location>
        <begin position="1"/>
        <end position="26"/>
    </location>
</feature>
<feature type="transmembrane region" description="Helical" evidence="16">
    <location>
        <begin position="279"/>
        <end position="300"/>
    </location>
</feature>
<keyword evidence="6 16" id="KW-0812">Transmembrane</keyword>
<feature type="transmembrane region" description="Helical" evidence="16">
    <location>
        <begin position="122"/>
        <end position="139"/>
    </location>
</feature>
<evidence type="ECO:0000256" key="3">
    <source>
        <dbReference type="ARBA" id="ARBA00021096"/>
    </source>
</evidence>
<proteinExistence type="inferred from homology"/>
<evidence type="ECO:0000259" key="19">
    <source>
        <dbReference type="Pfam" id="PF00361"/>
    </source>
</evidence>
<evidence type="ECO:0000256" key="17">
    <source>
        <dbReference type="SAM" id="MobiDB-lite"/>
    </source>
</evidence>
<evidence type="ECO:0000256" key="11">
    <source>
        <dbReference type="ARBA" id="ARBA00023027"/>
    </source>
</evidence>
<dbReference type="Pfam" id="PF06455">
    <property type="entry name" value="NADH5_C"/>
    <property type="match status" value="1"/>
</dbReference>
<sequence length="766" mass="85077">MHLTSTMMATSLIIIFFLLAFPVLTSFSPHPLPSNWALTQVKTAVKWAFFISILPLCLFLNEGAETVVTSWTWMNTHTFDVNISLKFDIYSIIFTPIALYVTWSILEFASWYMHADPNMNRFFKYLLIFLIAMIILVTANNMFQLFIGWEGVGIMSFLLIGWWYGRTDANTAALQAVIYNRVGDIGLIFAMAWIATSLNSWEMQQMFTLSKDFDLTYPLVGLIIAATGKSAQFGLHPWLPSAMEGPTPVSALLHSSTMVVAGIFLLIRMSPMLENNQTALTICLCLGALTTLFTATCALTQNDIKKIVAFSTSSQLGLMMVTIGLNQPQLAFLHICTHAFFKAMLFLCSGSIIHSLNDEQDIRKMGGMHRLTPFTSSCLTIGSLALTGTPFLAGFFSKDAIIEALNTSYLNAWALFLTLLATSFTAIYSLRVIFFVSMGHPRFNPLPPINENNPTVINPIKRLAWGSIIAGLLITSNITPLKTPVMSMPLLIKTAALAVTIIGLLTALELASLTNKQYKPTPKLSPHHFSNMLGFFPMVIHRLTPKLNLVLGQTIASQTIDQTWLEKIGPKATTSLNLPLITTTNNIQQGMIKTYLIPLLLHLRPSFSVFTTLLKQLEEPLDLTPVLTPMPQTTSTTMLTPPTPKHLHLPNTSKPPLQHPPEKQKTQQIHQQTLKPPHITHLKTTLPPHMPPPNKPPSPLKQANYLNPPGKAQQLTLPNMQTQPTFLPNKLKTKPKMKKTPHAPPTPHILFLLPQPVPTPQNTAKD</sequence>
<feature type="transmembrane region" description="Helical" evidence="16">
    <location>
        <begin position="307"/>
        <end position="325"/>
    </location>
</feature>
<gene>
    <name evidence="22" type="primary">ND5</name>
</gene>
<dbReference type="PRINTS" id="PR01434">
    <property type="entry name" value="NADHDHGNASE5"/>
</dbReference>
<feature type="transmembrane region" description="Helical" evidence="16">
    <location>
        <begin position="145"/>
        <end position="165"/>
    </location>
</feature>
<feature type="transmembrane region" description="Helical" evidence="16">
    <location>
        <begin position="215"/>
        <end position="235"/>
    </location>
</feature>
<organism evidence="22">
    <name type="scientific">Oreochromis andersonii</name>
    <name type="common">three spotted tilapia</name>
    <dbReference type="NCBI Taxonomy" id="158894"/>
    <lineage>
        <taxon>Eukaryota</taxon>
        <taxon>Metazoa</taxon>
        <taxon>Chordata</taxon>
        <taxon>Craniata</taxon>
        <taxon>Vertebrata</taxon>
        <taxon>Euteleostomi</taxon>
        <taxon>Actinopterygii</taxon>
        <taxon>Neopterygii</taxon>
        <taxon>Teleostei</taxon>
        <taxon>Neoteleostei</taxon>
        <taxon>Acanthomorphata</taxon>
        <taxon>Ovalentaria</taxon>
        <taxon>Cichlomorphae</taxon>
        <taxon>Cichliformes</taxon>
        <taxon>Cichlidae</taxon>
        <taxon>African cichlids</taxon>
        <taxon>Pseudocrenilabrinae</taxon>
        <taxon>Oreochromini</taxon>
        <taxon>Oreochromis</taxon>
    </lineage>
</organism>
<dbReference type="GeneID" id="35993750"/>
<keyword evidence="11 16" id="KW-0520">NAD</keyword>
<evidence type="ECO:0000256" key="13">
    <source>
        <dbReference type="ARBA" id="ARBA00023128"/>
    </source>
</evidence>
<evidence type="ECO:0000256" key="15">
    <source>
        <dbReference type="ARBA" id="ARBA00049551"/>
    </source>
</evidence>
<dbReference type="RefSeq" id="YP_009463896.1">
    <property type="nucleotide sequence ID" value="NC_037019.1"/>
</dbReference>
<feature type="transmembrane region" description="Helical" evidence="16">
    <location>
        <begin position="413"/>
        <end position="439"/>
    </location>
</feature>
<dbReference type="InterPro" id="IPR001750">
    <property type="entry name" value="ND/Mrp_TM"/>
</dbReference>
<feature type="transmembrane region" description="Helical" evidence="16">
    <location>
        <begin position="177"/>
        <end position="195"/>
    </location>
</feature>
<dbReference type="GO" id="GO:0008137">
    <property type="term" value="F:NADH dehydrogenase (ubiquinone) activity"/>
    <property type="evidence" value="ECO:0007669"/>
    <property type="project" value="UniProtKB-EC"/>
</dbReference>
<evidence type="ECO:0000256" key="7">
    <source>
        <dbReference type="ARBA" id="ARBA00022792"/>
    </source>
</evidence>
<feature type="compositionally biased region" description="Basic residues" evidence="17">
    <location>
        <begin position="731"/>
        <end position="741"/>
    </location>
</feature>
<dbReference type="EMBL" id="MG603674">
    <property type="protein sequence ID" value="AUW55187.1"/>
    <property type="molecule type" value="Genomic_DNA"/>
</dbReference>
<comment type="catalytic activity">
    <reaction evidence="15 16">
        <text>a ubiquinone + NADH + 5 H(+)(in) = a ubiquinol + NAD(+) + 4 H(+)(out)</text>
        <dbReference type="Rhea" id="RHEA:29091"/>
        <dbReference type="Rhea" id="RHEA-COMP:9565"/>
        <dbReference type="Rhea" id="RHEA-COMP:9566"/>
        <dbReference type="ChEBI" id="CHEBI:15378"/>
        <dbReference type="ChEBI" id="CHEBI:16389"/>
        <dbReference type="ChEBI" id="CHEBI:17976"/>
        <dbReference type="ChEBI" id="CHEBI:57540"/>
        <dbReference type="ChEBI" id="CHEBI:57945"/>
        <dbReference type="EC" id="7.1.1.2"/>
    </reaction>
</comment>
<dbReference type="PANTHER" id="PTHR42829:SF2">
    <property type="entry name" value="NADH-UBIQUINONE OXIDOREDUCTASE CHAIN 5"/>
    <property type="match status" value="1"/>
</dbReference>
<feature type="transmembrane region" description="Helical" evidence="16">
    <location>
        <begin position="89"/>
        <end position="110"/>
    </location>
</feature>
<keyword evidence="4 16" id="KW-0813">Transport</keyword>
<dbReference type="NCBIfam" id="TIGR01974">
    <property type="entry name" value="NDH_I_L"/>
    <property type="match status" value="1"/>
</dbReference>
<evidence type="ECO:0000256" key="12">
    <source>
        <dbReference type="ARBA" id="ARBA00023075"/>
    </source>
</evidence>
<evidence type="ECO:0000256" key="5">
    <source>
        <dbReference type="ARBA" id="ARBA00022660"/>
    </source>
</evidence>
<evidence type="ECO:0000256" key="8">
    <source>
        <dbReference type="ARBA" id="ARBA00022967"/>
    </source>
</evidence>
<feature type="chain" id="PRO_5016823197" description="NADH-ubiquinone oxidoreductase chain 5" evidence="18">
    <location>
        <begin position="27"/>
        <end position="766"/>
    </location>
</feature>
<feature type="compositionally biased region" description="Low complexity" evidence="17">
    <location>
        <begin position="627"/>
        <end position="640"/>
    </location>
</feature>
<feature type="compositionally biased region" description="Pro residues" evidence="17">
    <location>
        <begin position="688"/>
        <end position="699"/>
    </location>
</feature>
<keyword evidence="9" id="KW-0249">Electron transport</keyword>
<comment type="similarity">
    <text evidence="16">Belongs to the complex I subunit 5 family.</text>
</comment>
<evidence type="ECO:0000256" key="6">
    <source>
        <dbReference type="ARBA" id="ARBA00022692"/>
    </source>
</evidence>
<evidence type="ECO:0000256" key="10">
    <source>
        <dbReference type="ARBA" id="ARBA00022989"/>
    </source>
</evidence>
<evidence type="ECO:0000256" key="14">
    <source>
        <dbReference type="ARBA" id="ARBA00023136"/>
    </source>
</evidence>
<feature type="compositionally biased region" description="Polar residues" evidence="17">
    <location>
        <begin position="713"/>
        <end position="726"/>
    </location>
</feature>
<feature type="transmembrane region" description="Helical" evidence="16">
    <location>
        <begin position="490"/>
        <end position="513"/>
    </location>
</feature>
<dbReference type="CTD" id="4540"/>
<feature type="transmembrane region" description="Helical" evidence="16">
    <location>
        <begin position="247"/>
        <end position="267"/>
    </location>
</feature>
<evidence type="ECO:0000256" key="2">
    <source>
        <dbReference type="ARBA" id="ARBA00012944"/>
    </source>
</evidence>
<accession>A0A343TEI7</accession>
<comment type="subcellular location">
    <subcellularLocation>
        <location evidence="1">Mitochondrion inner membrane</location>
        <topology evidence="1">Multi-pass membrane protein</topology>
    </subcellularLocation>
</comment>
<evidence type="ECO:0000313" key="22">
    <source>
        <dbReference type="EMBL" id="AUW55187.1"/>
    </source>
</evidence>
<feature type="domain" description="NADH:quinone oxidoreductase/Mrp antiporter transmembrane" evidence="19">
    <location>
        <begin position="139"/>
        <end position="420"/>
    </location>
</feature>
<keyword evidence="8" id="KW-1278">Translocase</keyword>
<keyword evidence="13 16" id="KW-0496">Mitochondrion</keyword>